<dbReference type="GO" id="GO:0000156">
    <property type="term" value="F:phosphorelay response regulator activity"/>
    <property type="evidence" value="ECO:0007669"/>
    <property type="project" value="TreeGrafter"/>
</dbReference>
<protein>
    <submittedName>
        <fullName evidence="12">Response regulator transcription factor</fullName>
    </submittedName>
    <submittedName>
        <fullName evidence="11">XRE family transcriptional regulator</fullName>
    </submittedName>
</protein>
<dbReference type="GO" id="GO:0000976">
    <property type="term" value="F:transcription cis-regulatory region binding"/>
    <property type="evidence" value="ECO:0007669"/>
    <property type="project" value="TreeGrafter"/>
</dbReference>
<keyword evidence="4" id="KW-0805">Transcription regulation</keyword>
<dbReference type="GO" id="GO:0032993">
    <property type="term" value="C:protein-DNA complex"/>
    <property type="evidence" value="ECO:0007669"/>
    <property type="project" value="TreeGrafter"/>
</dbReference>
<dbReference type="InterPro" id="IPR036388">
    <property type="entry name" value="WH-like_DNA-bd_sf"/>
</dbReference>
<dbReference type="AlphaFoldDB" id="A0A0J1I6I2"/>
<dbReference type="Proteomes" id="UP000036045">
    <property type="component" value="Unassembled WGS sequence"/>
</dbReference>
<keyword evidence="13" id="KW-1185">Reference proteome</keyword>
<dbReference type="GO" id="GO:0006355">
    <property type="term" value="P:regulation of DNA-templated transcription"/>
    <property type="evidence" value="ECO:0007669"/>
    <property type="project" value="InterPro"/>
</dbReference>
<dbReference type="PATRIC" id="fig|1397.4.peg.3762"/>
<dbReference type="InterPro" id="IPR016032">
    <property type="entry name" value="Sig_transdc_resp-reg_C-effctor"/>
</dbReference>
<dbReference type="CDD" id="cd17574">
    <property type="entry name" value="REC_OmpR"/>
    <property type="match status" value="1"/>
</dbReference>
<evidence type="ECO:0000256" key="4">
    <source>
        <dbReference type="ARBA" id="ARBA00023015"/>
    </source>
</evidence>
<dbReference type="EMBL" id="JAGTPX010000041">
    <property type="protein sequence ID" value="MBR8672450.1"/>
    <property type="molecule type" value="Genomic_DNA"/>
</dbReference>
<name>A0A0J1I6I2_NIACI</name>
<evidence type="ECO:0000256" key="5">
    <source>
        <dbReference type="ARBA" id="ARBA00023125"/>
    </source>
</evidence>
<dbReference type="EMBL" id="LDPH01000037">
    <property type="protein sequence ID" value="KLV21581.1"/>
    <property type="molecule type" value="Genomic_DNA"/>
</dbReference>
<dbReference type="Gene3D" id="1.10.10.10">
    <property type="entry name" value="Winged helix-like DNA-binding domain superfamily/Winged helix DNA-binding domain"/>
    <property type="match status" value="1"/>
</dbReference>
<evidence type="ECO:0000259" key="9">
    <source>
        <dbReference type="PROSITE" id="PS50110"/>
    </source>
</evidence>
<dbReference type="PANTHER" id="PTHR48111">
    <property type="entry name" value="REGULATOR OF RPOS"/>
    <property type="match status" value="1"/>
</dbReference>
<dbReference type="Pfam" id="PF00486">
    <property type="entry name" value="Trans_reg_C"/>
    <property type="match status" value="1"/>
</dbReference>
<reference evidence="12" key="2">
    <citation type="submission" date="2021-04" db="EMBL/GenBank/DDBJ databases">
        <title>Genomic analysis of electroactive and textile dye degrading Bacillus circulans strain: DC10 isolated from constructed wetland-microbial fuel cells treating textile dye wastewaters.</title>
        <authorList>
            <person name="Patel D.U."/>
            <person name="Desai C.R."/>
        </authorList>
    </citation>
    <scope>NUCLEOTIDE SEQUENCE</scope>
    <source>
        <strain evidence="12">DC10</strain>
    </source>
</reference>
<dbReference type="InterPro" id="IPR011006">
    <property type="entry name" value="CheY-like_superfamily"/>
</dbReference>
<dbReference type="FunFam" id="3.40.50.2300:FF:000001">
    <property type="entry name" value="DNA-binding response regulator PhoB"/>
    <property type="match status" value="1"/>
</dbReference>
<evidence type="ECO:0000313" key="11">
    <source>
        <dbReference type="EMBL" id="KLV21581.1"/>
    </source>
</evidence>
<keyword evidence="2 7" id="KW-0597">Phosphoprotein</keyword>
<dbReference type="InterPro" id="IPR001789">
    <property type="entry name" value="Sig_transdc_resp-reg_receiver"/>
</dbReference>
<dbReference type="GO" id="GO:0005829">
    <property type="term" value="C:cytosol"/>
    <property type="evidence" value="ECO:0007669"/>
    <property type="project" value="TreeGrafter"/>
</dbReference>
<accession>A0A0J1I6I2</accession>
<dbReference type="SUPFAM" id="SSF52172">
    <property type="entry name" value="CheY-like"/>
    <property type="match status" value="1"/>
</dbReference>
<feature type="domain" description="Response regulatory" evidence="9">
    <location>
        <begin position="3"/>
        <end position="116"/>
    </location>
</feature>
<dbReference type="Gene3D" id="3.40.50.2300">
    <property type="match status" value="1"/>
</dbReference>
<dbReference type="InterPro" id="IPR001867">
    <property type="entry name" value="OmpR/PhoB-type_DNA-bd"/>
</dbReference>
<comment type="subcellular location">
    <subcellularLocation>
        <location evidence="1">Cytoplasm</location>
    </subcellularLocation>
</comment>
<keyword evidence="6" id="KW-0804">Transcription</keyword>
<evidence type="ECO:0000256" key="6">
    <source>
        <dbReference type="ARBA" id="ARBA00023163"/>
    </source>
</evidence>
<evidence type="ECO:0000256" key="7">
    <source>
        <dbReference type="PROSITE-ProRule" id="PRU00169"/>
    </source>
</evidence>
<dbReference type="OrthoDB" id="9790442at2"/>
<feature type="domain" description="OmpR/PhoB-type" evidence="10">
    <location>
        <begin position="123"/>
        <end position="223"/>
    </location>
</feature>
<evidence type="ECO:0000313" key="12">
    <source>
        <dbReference type="EMBL" id="MBR8672450.1"/>
    </source>
</evidence>
<dbReference type="PANTHER" id="PTHR48111:SF73">
    <property type="entry name" value="ALKALINE PHOSPHATASE SYNTHESIS TRANSCRIPTIONAL REGULATORY PROTEIN PHOP"/>
    <property type="match status" value="1"/>
</dbReference>
<dbReference type="SUPFAM" id="SSF46894">
    <property type="entry name" value="C-terminal effector domain of the bipartite response regulators"/>
    <property type="match status" value="1"/>
</dbReference>
<dbReference type="RefSeq" id="WP_047944572.1">
    <property type="nucleotide sequence ID" value="NZ_JAGTPX020000007.1"/>
</dbReference>
<gene>
    <name evidence="11" type="ORF">ABW02_23190</name>
    <name evidence="12" type="ORF">KD144_23225</name>
</gene>
<feature type="DNA-binding region" description="OmpR/PhoB-type" evidence="8">
    <location>
        <begin position="123"/>
        <end position="223"/>
    </location>
</feature>
<evidence type="ECO:0000256" key="1">
    <source>
        <dbReference type="ARBA" id="ARBA00004496"/>
    </source>
</evidence>
<comment type="caution">
    <text evidence="11">The sequence shown here is derived from an EMBL/GenBank/DDBJ whole genome shotgun (WGS) entry which is preliminary data.</text>
</comment>
<keyword evidence="5 8" id="KW-0238">DNA-binding</keyword>
<keyword evidence="3" id="KW-0902">Two-component regulatory system</keyword>
<dbReference type="CDD" id="cd00383">
    <property type="entry name" value="trans_reg_C"/>
    <property type="match status" value="1"/>
</dbReference>
<proteinExistence type="predicted"/>
<dbReference type="SMART" id="SM00448">
    <property type="entry name" value="REC"/>
    <property type="match status" value="1"/>
</dbReference>
<evidence type="ECO:0000256" key="3">
    <source>
        <dbReference type="ARBA" id="ARBA00023012"/>
    </source>
</evidence>
<dbReference type="Pfam" id="PF00072">
    <property type="entry name" value="Response_reg"/>
    <property type="match status" value="1"/>
</dbReference>
<evidence type="ECO:0000313" key="13">
    <source>
        <dbReference type="Proteomes" id="UP000036045"/>
    </source>
</evidence>
<dbReference type="PROSITE" id="PS51755">
    <property type="entry name" value="OMPR_PHOB"/>
    <property type="match status" value="1"/>
</dbReference>
<dbReference type="SMART" id="SM00862">
    <property type="entry name" value="Trans_reg_C"/>
    <property type="match status" value="1"/>
</dbReference>
<organism evidence="11 13">
    <name type="scientific">Niallia circulans</name>
    <name type="common">Bacillus circulans</name>
    <dbReference type="NCBI Taxonomy" id="1397"/>
    <lineage>
        <taxon>Bacteria</taxon>
        <taxon>Bacillati</taxon>
        <taxon>Bacillota</taxon>
        <taxon>Bacilli</taxon>
        <taxon>Bacillales</taxon>
        <taxon>Bacillaceae</taxon>
        <taxon>Niallia</taxon>
    </lineage>
</organism>
<sequence>MKSILIVDDEQQMLDLIALYLLPLGYNCKKISSAMDALLYLESNTVDLILLDLMMPDMDGWEACIEIKKYWDTPIIMLTARTDKKDVVKGLNTGADDYISKPFDGEELVARIEAVLRRKGNRLELIQFDGLTLDQESFELHYQMKNIPLTPKEFALMKLFLQNHNKVFTRDHLIHSIWGHGVETEDRTIDSHIRNLRDKLRKAGFPSEEYLLTVWGVGYKWIGKESD</sequence>
<evidence type="ECO:0000256" key="2">
    <source>
        <dbReference type="ARBA" id="ARBA00022553"/>
    </source>
</evidence>
<dbReference type="Gene3D" id="6.10.250.690">
    <property type="match status" value="1"/>
</dbReference>
<evidence type="ECO:0000256" key="8">
    <source>
        <dbReference type="PROSITE-ProRule" id="PRU01091"/>
    </source>
</evidence>
<dbReference type="InterPro" id="IPR039420">
    <property type="entry name" value="WalR-like"/>
</dbReference>
<dbReference type="PROSITE" id="PS50110">
    <property type="entry name" value="RESPONSE_REGULATORY"/>
    <property type="match status" value="1"/>
</dbReference>
<feature type="modified residue" description="4-aspartylphosphate" evidence="7">
    <location>
        <position position="52"/>
    </location>
</feature>
<reference evidence="11 13" key="1">
    <citation type="submission" date="2015-05" db="EMBL/GenBank/DDBJ databases">
        <title>Whole genome sequence and identification of bacterial endophytes from Costus igneus.</title>
        <authorList>
            <person name="Lee Y.P."/>
            <person name="Gan H.M."/>
            <person name="Eng W."/>
            <person name="Wheatley M.S."/>
            <person name="Caraballo A."/>
            <person name="Polter S."/>
            <person name="Savka M.A."/>
            <person name="Hudson A.O."/>
        </authorList>
    </citation>
    <scope>NUCLEOTIDE SEQUENCE [LARGE SCALE GENOMIC DNA]</scope>
    <source>
        <strain evidence="11 13">RIT379</strain>
    </source>
</reference>
<evidence type="ECO:0000259" key="10">
    <source>
        <dbReference type="PROSITE" id="PS51755"/>
    </source>
</evidence>